<evidence type="ECO:0000313" key="1">
    <source>
        <dbReference type="EMBL" id="KAH7850396.1"/>
    </source>
</evidence>
<proteinExistence type="predicted"/>
<organism evidence="1 2">
    <name type="scientific">Vaccinium darrowii</name>
    <dbReference type="NCBI Taxonomy" id="229202"/>
    <lineage>
        <taxon>Eukaryota</taxon>
        <taxon>Viridiplantae</taxon>
        <taxon>Streptophyta</taxon>
        <taxon>Embryophyta</taxon>
        <taxon>Tracheophyta</taxon>
        <taxon>Spermatophyta</taxon>
        <taxon>Magnoliopsida</taxon>
        <taxon>eudicotyledons</taxon>
        <taxon>Gunneridae</taxon>
        <taxon>Pentapetalae</taxon>
        <taxon>asterids</taxon>
        <taxon>Ericales</taxon>
        <taxon>Ericaceae</taxon>
        <taxon>Vaccinioideae</taxon>
        <taxon>Vaccinieae</taxon>
        <taxon>Vaccinium</taxon>
    </lineage>
</organism>
<dbReference type="EMBL" id="CM037157">
    <property type="protein sequence ID" value="KAH7850396.1"/>
    <property type="molecule type" value="Genomic_DNA"/>
</dbReference>
<comment type="caution">
    <text evidence="1">The sequence shown here is derived from an EMBL/GenBank/DDBJ whole genome shotgun (WGS) entry which is preliminary data.</text>
</comment>
<reference evidence="1 2" key="1">
    <citation type="journal article" date="2021" name="Hortic Res">
        <title>High-quality reference genome and annotation aids understanding of berry development for evergreen blueberry (Vaccinium darrowii).</title>
        <authorList>
            <person name="Yu J."/>
            <person name="Hulse-Kemp A.M."/>
            <person name="Babiker E."/>
            <person name="Staton M."/>
        </authorList>
    </citation>
    <scope>NUCLEOTIDE SEQUENCE [LARGE SCALE GENOMIC DNA]</scope>
    <source>
        <strain evidence="2">cv. NJ 8807/NJ 8810</strain>
        <tissue evidence="1">Young leaf</tissue>
    </source>
</reference>
<keyword evidence="2" id="KW-1185">Reference proteome</keyword>
<gene>
    <name evidence="1" type="ORF">Vadar_032246</name>
</gene>
<protein>
    <submittedName>
        <fullName evidence="1">Uncharacterized protein</fullName>
    </submittedName>
</protein>
<dbReference type="Proteomes" id="UP000828048">
    <property type="component" value="Chromosome 7"/>
</dbReference>
<name>A0ACB7YAH3_9ERIC</name>
<evidence type="ECO:0000313" key="2">
    <source>
        <dbReference type="Proteomes" id="UP000828048"/>
    </source>
</evidence>
<sequence length="721" mass="80819">MERFSPRENLLLGYSPKTQLKSPDIDFHDVFGGPPRRSSMQETQYSLNYTNNSSRGEEESVLPLSLKEVPVFGEETVSRRRYPSDDFFDDIFRGDESVDSPRRSNQDPFGSNPGSRVMSPARRAESFSSSLSAQFHFSLPAKLTKAIDFPVSAASSSRSPHRYKDPSSNAISRLYTPSPPLARLSSEASQEEGDLKNEIRQSYRPSSFSHEFSLGSKESSHENKSGELESTDIGSNLKKEFKSVEAPNNDGHFHFSIYKWASKGVPFFMPRRGGNSKNSLERVKFERSVRSSGRIESENMADGLETTYLRDESPYPEAMKQERGPLFKTSSTDIIEEAIPSMPELKPTNNTVNIIKNLPGDTILSDRREEIKPFSLSETDFYGSTGTGIPMSKEETKKPELEPLRSLLSDTLGEKGNDEISRKHEGKETVEKTTVSDSNASVNETVKKRDEKRIKLTRTKVNELHSPDSRKTSGVNLGKHGAKGKVKDFVMIFNQESVLKPKTDADTQSRSSRRKIKGTFPADGEESATSTKTNETNHVPVMVDEILEESEKPQSPVKTRVFNASGNSFAQKDFSATSTESFHDGPRVTNVNIDDLFKENFLIQELCDVQEKQQQSGDNLDDIKVSDAKIRKWLNGKEGNIRSLLSTLQYVLWPGSGWKPVPLMDIIEGNAVKRAYQKALLCLHPDKLQQKGAAPHQKYIAEKVFDVLQEAWDHFNSLGAM</sequence>
<accession>A0ACB7YAH3</accession>